<dbReference type="PANTHER" id="PTHR34002">
    <property type="entry name" value="BLR1656 PROTEIN"/>
    <property type="match status" value="1"/>
</dbReference>
<keyword evidence="4" id="KW-0430">Lectin</keyword>
<evidence type="ECO:0000256" key="3">
    <source>
        <dbReference type="SAM" id="SignalP"/>
    </source>
</evidence>
<dbReference type="SUPFAM" id="SSF49899">
    <property type="entry name" value="Concanavalin A-like lectins/glucanases"/>
    <property type="match status" value="1"/>
</dbReference>
<feature type="chain" id="PRO_5007864893" evidence="3">
    <location>
        <begin position="18"/>
        <end position="317"/>
    </location>
</feature>
<comment type="similarity">
    <text evidence="1 2">Belongs to the glycosyl hydrolase 12 (cellulase H) family.</text>
</comment>
<keyword evidence="3" id="KW-0732">Signal</keyword>
<proteinExistence type="inferred from homology"/>
<dbReference type="GO" id="GO:0030246">
    <property type="term" value="F:carbohydrate binding"/>
    <property type="evidence" value="ECO:0007669"/>
    <property type="project" value="UniProtKB-KW"/>
</dbReference>
<dbReference type="GO" id="GO:0000272">
    <property type="term" value="P:polysaccharide catabolic process"/>
    <property type="evidence" value="ECO:0007669"/>
    <property type="project" value="UniProtKB-KW"/>
</dbReference>
<dbReference type="Proteomes" id="UP000077266">
    <property type="component" value="Unassembled WGS sequence"/>
</dbReference>
<dbReference type="InterPro" id="IPR013320">
    <property type="entry name" value="ConA-like_dom_sf"/>
</dbReference>
<dbReference type="GO" id="GO:0008810">
    <property type="term" value="F:cellulase activity"/>
    <property type="evidence" value="ECO:0007669"/>
    <property type="project" value="InterPro"/>
</dbReference>
<organism evidence="4 5">
    <name type="scientific">Exidia glandulosa HHB12029</name>
    <dbReference type="NCBI Taxonomy" id="1314781"/>
    <lineage>
        <taxon>Eukaryota</taxon>
        <taxon>Fungi</taxon>
        <taxon>Dikarya</taxon>
        <taxon>Basidiomycota</taxon>
        <taxon>Agaricomycotina</taxon>
        <taxon>Agaricomycetes</taxon>
        <taxon>Auriculariales</taxon>
        <taxon>Exidiaceae</taxon>
        <taxon>Exidia</taxon>
    </lineage>
</organism>
<dbReference type="Pfam" id="PF01670">
    <property type="entry name" value="Glyco_hydro_12"/>
    <property type="match status" value="1"/>
</dbReference>
<feature type="signal peptide" evidence="3">
    <location>
        <begin position="1"/>
        <end position="17"/>
    </location>
</feature>
<dbReference type="AlphaFoldDB" id="A0A165Q936"/>
<keyword evidence="2" id="KW-0326">Glycosidase</keyword>
<protein>
    <submittedName>
        <fullName evidence="4">Concanavalin A-like lectin/glucanase</fullName>
    </submittedName>
</protein>
<keyword evidence="5" id="KW-1185">Reference proteome</keyword>
<evidence type="ECO:0000256" key="1">
    <source>
        <dbReference type="ARBA" id="ARBA00005519"/>
    </source>
</evidence>
<reference evidence="4 5" key="1">
    <citation type="journal article" date="2016" name="Mol. Biol. Evol.">
        <title>Comparative Genomics of Early-Diverging Mushroom-Forming Fungi Provides Insights into the Origins of Lignocellulose Decay Capabilities.</title>
        <authorList>
            <person name="Nagy L.G."/>
            <person name="Riley R."/>
            <person name="Tritt A."/>
            <person name="Adam C."/>
            <person name="Daum C."/>
            <person name="Floudas D."/>
            <person name="Sun H."/>
            <person name="Yadav J.S."/>
            <person name="Pangilinan J."/>
            <person name="Larsson K.H."/>
            <person name="Matsuura K."/>
            <person name="Barry K."/>
            <person name="Labutti K."/>
            <person name="Kuo R."/>
            <person name="Ohm R.A."/>
            <person name="Bhattacharya S.S."/>
            <person name="Shirouzu T."/>
            <person name="Yoshinaga Y."/>
            <person name="Martin F.M."/>
            <person name="Grigoriev I.V."/>
            <person name="Hibbett D.S."/>
        </authorList>
    </citation>
    <scope>NUCLEOTIDE SEQUENCE [LARGE SCALE GENOMIC DNA]</scope>
    <source>
        <strain evidence="4 5">HHB12029</strain>
    </source>
</reference>
<dbReference type="PANTHER" id="PTHR34002:SF9">
    <property type="entry name" value="XYLOGLUCAN-SPECIFIC ENDO-BETA-1,4-GLUCANASE A"/>
    <property type="match status" value="1"/>
</dbReference>
<evidence type="ECO:0000313" key="5">
    <source>
        <dbReference type="Proteomes" id="UP000077266"/>
    </source>
</evidence>
<dbReference type="Gene3D" id="2.60.120.180">
    <property type="match status" value="1"/>
</dbReference>
<dbReference type="InterPro" id="IPR002594">
    <property type="entry name" value="GH12"/>
</dbReference>
<evidence type="ECO:0000256" key="2">
    <source>
        <dbReference type="RuleBase" id="RU361163"/>
    </source>
</evidence>
<evidence type="ECO:0000313" key="4">
    <source>
        <dbReference type="EMBL" id="KZW03267.1"/>
    </source>
</evidence>
<dbReference type="InParanoid" id="A0A165Q936"/>
<sequence length="317" mass="33683">MAFKSLVLAAYLAVATAQTISGAFDCEPAGAFTLCQNLWGRGSGVGSQNSTLISSSGNSVSWSTNWNWANGPNAVKSYANVEHQTAKGMKLSEISSMPSTWNWEYQTVSDGVRADVSYDIWTGVPQVGAPATNASSFEIMIWLSGRGGISPVGSQITTATPIAGHAWNLWSGPNANWHVFSFVSSTGDITNFNADLMEFFKYLIANQGVSASQYLQSIQSGTEPFTGNANLMISTYSVSVTTGASAPAPPTTTATIPETTATATGSSTASAPAATQTHFGQWQVSHRHCALRRPSDSLLHRRSRTSKLTFASSAWWT</sequence>
<gene>
    <name evidence="4" type="ORF">EXIGLDRAFT_759138</name>
</gene>
<dbReference type="InterPro" id="IPR013319">
    <property type="entry name" value="GH11/12"/>
</dbReference>
<dbReference type="OrthoDB" id="89349at2759"/>
<accession>A0A165Q936</accession>
<keyword evidence="2" id="KW-0378">Hydrolase</keyword>
<name>A0A165Q936_EXIGL</name>
<keyword evidence="2" id="KW-0624">Polysaccharide degradation</keyword>
<keyword evidence="2" id="KW-0119">Carbohydrate metabolism</keyword>
<dbReference type="EMBL" id="KV425884">
    <property type="protein sequence ID" value="KZW03267.1"/>
    <property type="molecule type" value="Genomic_DNA"/>
</dbReference>
<dbReference type="STRING" id="1314781.A0A165Q936"/>